<reference evidence="4" key="1">
    <citation type="submission" date="2016-10" db="EMBL/GenBank/DDBJ databases">
        <authorList>
            <person name="Varghese N."/>
            <person name="Submissions S."/>
        </authorList>
    </citation>
    <scope>NUCLEOTIDE SEQUENCE [LARGE SCALE GENOMIC DNA]</scope>
    <source>
        <strain evidence="4">CGMCC 4.3504</strain>
    </source>
</reference>
<dbReference type="InterPro" id="IPR013154">
    <property type="entry name" value="ADH-like_N"/>
</dbReference>
<organism evidence="3 4">
    <name type="scientific">Streptomyces prasinopilosus</name>
    <dbReference type="NCBI Taxonomy" id="67344"/>
    <lineage>
        <taxon>Bacteria</taxon>
        <taxon>Bacillati</taxon>
        <taxon>Actinomycetota</taxon>
        <taxon>Actinomycetes</taxon>
        <taxon>Kitasatosporales</taxon>
        <taxon>Streptomycetaceae</taxon>
        <taxon>Streptomyces</taxon>
    </lineage>
</organism>
<dbReference type="PANTHER" id="PTHR44154">
    <property type="entry name" value="QUINONE OXIDOREDUCTASE"/>
    <property type="match status" value="1"/>
</dbReference>
<proteinExistence type="predicted"/>
<evidence type="ECO:0000313" key="3">
    <source>
        <dbReference type="EMBL" id="SDC55775.1"/>
    </source>
</evidence>
<dbReference type="InterPro" id="IPR036291">
    <property type="entry name" value="NAD(P)-bd_dom_sf"/>
</dbReference>
<dbReference type="AlphaFoldDB" id="A0A1G6MLG1"/>
<name>A0A1G6MLG1_9ACTN</name>
<protein>
    <submittedName>
        <fullName evidence="3">NADPH2:quinone reductase</fullName>
    </submittedName>
</protein>
<dbReference type="SUPFAM" id="SSF51735">
    <property type="entry name" value="NAD(P)-binding Rossmann-fold domains"/>
    <property type="match status" value="1"/>
</dbReference>
<dbReference type="Gene3D" id="3.40.50.720">
    <property type="entry name" value="NAD(P)-binding Rossmann-like Domain"/>
    <property type="match status" value="1"/>
</dbReference>
<feature type="domain" description="Enoyl reductase (ER)" evidence="2">
    <location>
        <begin position="10"/>
        <end position="323"/>
    </location>
</feature>
<dbReference type="SMART" id="SM00829">
    <property type="entry name" value="PKS_ER"/>
    <property type="match status" value="1"/>
</dbReference>
<dbReference type="Gene3D" id="3.90.180.10">
    <property type="entry name" value="Medium-chain alcohol dehydrogenases, catalytic domain"/>
    <property type="match status" value="1"/>
</dbReference>
<dbReference type="Proteomes" id="UP000182100">
    <property type="component" value="Unassembled WGS sequence"/>
</dbReference>
<evidence type="ECO:0000259" key="2">
    <source>
        <dbReference type="SMART" id="SM00829"/>
    </source>
</evidence>
<dbReference type="STRING" id="67344.SAMN05216505_102580"/>
<dbReference type="SUPFAM" id="SSF50129">
    <property type="entry name" value="GroES-like"/>
    <property type="match status" value="1"/>
</dbReference>
<dbReference type="Pfam" id="PF00107">
    <property type="entry name" value="ADH_zinc_N"/>
    <property type="match status" value="1"/>
</dbReference>
<evidence type="ECO:0000256" key="1">
    <source>
        <dbReference type="ARBA" id="ARBA00022857"/>
    </source>
</evidence>
<accession>A0A1G6MLG1</accession>
<sequence>MKAIQVTAFGGPEALTVVEMPDPEPGPGQVLVDVAAVDVINLDTHVRTGAWKDFFPIPLPYVPGGAVAGTVTAVGTGVPGTRVGERVAAWLDGVSGGYAERAVADAASTAPVPDGVDLRSAAALMHDLPTALLLLDLAEIKPRDRVLITGAAGAMGLLLVRAAHAAGAVVVGAARGARKLELVREQGADAAVDYSAEGWVEAARTAAGGEFSVLLDGVGGELGTAALSAAGDGARISTHGAAAGGFARVDTEVVARRGQRVSGIAAVRIGPDRAGAVRRRWEEALRTRFAEFRPVIGQTFALEEAGIAHTAIEAREAPGKTLLIP</sequence>
<dbReference type="PANTHER" id="PTHR44154:SF1">
    <property type="entry name" value="QUINONE OXIDOREDUCTASE"/>
    <property type="match status" value="1"/>
</dbReference>
<dbReference type="InterPro" id="IPR011032">
    <property type="entry name" value="GroES-like_sf"/>
</dbReference>
<dbReference type="RefSeq" id="WP_055572558.1">
    <property type="nucleotide sequence ID" value="NZ_FMZK01000002.1"/>
</dbReference>
<dbReference type="EMBL" id="FMZK01000002">
    <property type="protein sequence ID" value="SDC55775.1"/>
    <property type="molecule type" value="Genomic_DNA"/>
</dbReference>
<dbReference type="InterPro" id="IPR020843">
    <property type="entry name" value="ER"/>
</dbReference>
<dbReference type="GO" id="GO:0016491">
    <property type="term" value="F:oxidoreductase activity"/>
    <property type="evidence" value="ECO:0007669"/>
    <property type="project" value="InterPro"/>
</dbReference>
<gene>
    <name evidence="3" type="ORF">SAMN05216505_102580</name>
</gene>
<dbReference type="InterPro" id="IPR013149">
    <property type="entry name" value="ADH-like_C"/>
</dbReference>
<keyword evidence="4" id="KW-1185">Reference proteome</keyword>
<dbReference type="InterPro" id="IPR051603">
    <property type="entry name" value="Zinc-ADH_QOR/CCCR"/>
</dbReference>
<dbReference type="Pfam" id="PF08240">
    <property type="entry name" value="ADH_N"/>
    <property type="match status" value="1"/>
</dbReference>
<keyword evidence="1" id="KW-0521">NADP</keyword>
<evidence type="ECO:0000313" key="4">
    <source>
        <dbReference type="Proteomes" id="UP000182100"/>
    </source>
</evidence>